<protein>
    <submittedName>
        <fullName evidence="1">Uncharacterized protein</fullName>
    </submittedName>
</protein>
<organism evidence="1 2">
    <name type="scientific">Lentzea jiangxiensis</name>
    <dbReference type="NCBI Taxonomy" id="641025"/>
    <lineage>
        <taxon>Bacteria</taxon>
        <taxon>Bacillati</taxon>
        <taxon>Actinomycetota</taxon>
        <taxon>Actinomycetes</taxon>
        <taxon>Pseudonocardiales</taxon>
        <taxon>Pseudonocardiaceae</taxon>
        <taxon>Lentzea</taxon>
    </lineage>
</organism>
<name>A0A1H0SNL6_9PSEU</name>
<evidence type="ECO:0000313" key="1">
    <source>
        <dbReference type="EMBL" id="SDP42766.1"/>
    </source>
</evidence>
<reference evidence="2" key="1">
    <citation type="submission" date="2016-10" db="EMBL/GenBank/DDBJ databases">
        <authorList>
            <person name="Varghese N."/>
            <person name="Submissions S."/>
        </authorList>
    </citation>
    <scope>NUCLEOTIDE SEQUENCE [LARGE SCALE GENOMIC DNA]</scope>
    <source>
        <strain evidence="2">CGMCC 4.6609</strain>
    </source>
</reference>
<keyword evidence="2" id="KW-1185">Reference proteome</keyword>
<dbReference type="SUPFAM" id="SSF53901">
    <property type="entry name" value="Thiolase-like"/>
    <property type="match status" value="1"/>
</dbReference>
<dbReference type="EMBL" id="FNIX01000008">
    <property type="protein sequence ID" value="SDP42766.1"/>
    <property type="molecule type" value="Genomic_DNA"/>
</dbReference>
<dbReference type="Proteomes" id="UP000199691">
    <property type="component" value="Unassembled WGS sequence"/>
</dbReference>
<dbReference type="GO" id="GO:0016746">
    <property type="term" value="F:acyltransferase activity"/>
    <property type="evidence" value="ECO:0007669"/>
    <property type="project" value="InterPro"/>
</dbReference>
<dbReference type="AlphaFoldDB" id="A0A1H0SNL6"/>
<dbReference type="InterPro" id="IPR016039">
    <property type="entry name" value="Thiolase-like"/>
</dbReference>
<proteinExistence type="predicted"/>
<dbReference type="STRING" id="641025.SAMN05421507_108148"/>
<accession>A0A1H0SNL6</accession>
<evidence type="ECO:0000313" key="2">
    <source>
        <dbReference type="Proteomes" id="UP000199691"/>
    </source>
</evidence>
<gene>
    <name evidence="1" type="ORF">SAMN05421507_108148</name>
</gene>
<sequence length="220" mass="25043">MSPALWVPENTVTLDQTLELCRRLHPDHEKLRTVLRMVENTGVRKRHIVQPLNDTLRHPGVEVRTRIYQDEIQRAMPGIVAEALQSADLPADGIDARRPRGAERPCGSICWRCLLLQVFRDHRGRDICPKFLGGGALLHHFDYRSASSWTIKINPAQRILWPVRAGERRHAELCESGALPIEIGDQESQVMQALAAFSQKSPVRRLVVQWLQNLQQCCAK</sequence>
<dbReference type="Gene3D" id="3.40.47.10">
    <property type="match status" value="1"/>
</dbReference>